<reference evidence="3" key="1">
    <citation type="submission" date="2020-06" db="EMBL/GenBank/DDBJ databases">
        <title>Draft genome sequences of strains closely related to Aspergillus parafelis and Aspergillus hiratsukae.</title>
        <authorList>
            <person name="Dos Santos R.A.C."/>
            <person name="Rivero-Menendez O."/>
            <person name="Steenwyk J.L."/>
            <person name="Mead M.E."/>
            <person name="Goldman G.H."/>
            <person name="Alastruey-Izquierdo A."/>
            <person name="Rokas A."/>
        </authorList>
    </citation>
    <scope>NUCLEOTIDE SEQUENCE</scope>
    <source>
        <strain evidence="2">CNM-CM5623</strain>
        <strain evidence="3">CNM-CM7691</strain>
    </source>
</reference>
<feature type="chain" id="PRO_5036266778" evidence="1">
    <location>
        <begin position="25"/>
        <end position="189"/>
    </location>
</feature>
<dbReference type="Proteomes" id="UP000641853">
    <property type="component" value="Unassembled WGS sequence"/>
</dbReference>
<sequence>MAAAGAANILSYAQLFICLSRSDALPNMGNCKPFHDDSIRGGRCQRKPWPQRSAWAARMAEWFNCITTFQKDIISPQAGIFYTLHPGFPLPRDLNVETLSEARAFSKAHKPRQVLVNFDAAGGNACMLLEDKSQTKASYRANKHRLVEWRRENSASSVKNIAYNRGEMDTPHFKICPHGGVELKGESRS</sequence>
<keyword evidence="1" id="KW-0732">Signal</keyword>
<dbReference type="AlphaFoldDB" id="A0A8H6R0K9"/>
<organism evidence="3 4">
    <name type="scientific">Aspergillus felis</name>
    <dbReference type="NCBI Taxonomy" id="1287682"/>
    <lineage>
        <taxon>Eukaryota</taxon>
        <taxon>Fungi</taxon>
        <taxon>Dikarya</taxon>
        <taxon>Ascomycota</taxon>
        <taxon>Pezizomycotina</taxon>
        <taxon>Eurotiomycetes</taxon>
        <taxon>Eurotiomycetidae</taxon>
        <taxon>Eurotiales</taxon>
        <taxon>Aspergillaceae</taxon>
        <taxon>Aspergillus</taxon>
        <taxon>Aspergillus subgen. Fumigati</taxon>
    </lineage>
</organism>
<comment type="caution">
    <text evidence="3">The sequence shown here is derived from an EMBL/GenBank/DDBJ whole genome shotgun (WGS) entry which is preliminary data.</text>
</comment>
<proteinExistence type="predicted"/>
<gene>
    <name evidence="2" type="ORF">CNMCM5623_004621</name>
    <name evidence="3" type="ORF">CNMCM7691_002744</name>
</gene>
<dbReference type="EMBL" id="JACBAG010001750">
    <property type="protein sequence ID" value="KAF7183000.1"/>
    <property type="molecule type" value="Genomic_DNA"/>
</dbReference>
<accession>A0A8H6R0K9</accession>
<evidence type="ECO:0000313" key="2">
    <source>
        <dbReference type="EMBL" id="KAF7172433.1"/>
    </source>
</evidence>
<evidence type="ECO:0000256" key="1">
    <source>
        <dbReference type="SAM" id="SignalP"/>
    </source>
</evidence>
<dbReference type="OrthoDB" id="5425662at2759"/>
<dbReference type="EMBL" id="JACBAE010001139">
    <property type="protein sequence ID" value="KAF7172433.1"/>
    <property type="molecule type" value="Genomic_DNA"/>
</dbReference>
<keyword evidence="4" id="KW-1185">Reference proteome</keyword>
<protein>
    <submittedName>
        <fullName evidence="3">Uncharacterized protein</fullName>
    </submittedName>
</protein>
<evidence type="ECO:0000313" key="4">
    <source>
        <dbReference type="Proteomes" id="UP000641853"/>
    </source>
</evidence>
<dbReference type="Proteomes" id="UP000654922">
    <property type="component" value="Unassembled WGS sequence"/>
</dbReference>
<evidence type="ECO:0000313" key="3">
    <source>
        <dbReference type="EMBL" id="KAF7183000.1"/>
    </source>
</evidence>
<name>A0A8H6R0K9_9EURO</name>
<feature type="signal peptide" evidence="1">
    <location>
        <begin position="1"/>
        <end position="24"/>
    </location>
</feature>